<dbReference type="Pfam" id="PF19269">
    <property type="entry name" value="Anticodon_2"/>
    <property type="match status" value="1"/>
</dbReference>
<accession>A0A8J2UGN0</accession>
<feature type="short sequence motif" description="'HIGH' region" evidence="8">
    <location>
        <begin position="11"/>
        <end position="21"/>
    </location>
</feature>
<keyword evidence="6 8" id="KW-0648">Protein biosynthesis</keyword>
<comment type="caution">
    <text evidence="8">Lacks conserved residue(s) required for the propagation of feature annotation.</text>
</comment>
<dbReference type="SUPFAM" id="SSF52374">
    <property type="entry name" value="Nucleotidylyl transferase"/>
    <property type="match status" value="1"/>
</dbReference>
<evidence type="ECO:0000256" key="6">
    <source>
        <dbReference type="ARBA" id="ARBA00022917"/>
    </source>
</evidence>
<comment type="caution">
    <text evidence="11">The sequence shown here is derived from an EMBL/GenBank/DDBJ whole genome shotgun (WGS) entry which is preliminary data.</text>
</comment>
<gene>
    <name evidence="8 11" type="primary">gltX</name>
    <name evidence="11" type="ORF">GCM10011511_42900</name>
</gene>
<keyword evidence="7 8" id="KW-0030">Aminoacyl-tRNA synthetase</keyword>
<keyword evidence="5 8" id="KW-0067">ATP-binding</keyword>
<evidence type="ECO:0000313" key="11">
    <source>
        <dbReference type="EMBL" id="GGB14486.1"/>
    </source>
</evidence>
<dbReference type="PRINTS" id="PR00987">
    <property type="entry name" value="TRNASYNTHGLU"/>
</dbReference>
<reference evidence="11" key="2">
    <citation type="submission" date="2020-09" db="EMBL/GenBank/DDBJ databases">
        <authorList>
            <person name="Sun Q."/>
            <person name="Zhou Y."/>
        </authorList>
    </citation>
    <scope>NUCLEOTIDE SEQUENCE</scope>
    <source>
        <strain evidence="11">CGMCC 1.15448</strain>
    </source>
</reference>
<comment type="subcellular location">
    <subcellularLocation>
        <location evidence="8">Cytoplasm</location>
    </subcellularLocation>
</comment>
<dbReference type="AlphaFoldDB" id="A0A8J2UGN0"/>
<dbReference type="InterPro" id="IPR045462">
    <property type="entry name" value="aa-tRNA-synth_I_cd-bd"/>
</dbReference>
<dbReference type="EMBL" id="BMJC01000004">
    <property type="protein sequence ID" value="GGB14486.1"/>
    <property type="molecule type" value="Genomic_DNA"/>
</dbReference>
<evidence type="ECO:0000256" key="8">
    <source>
        <dbReference type="HAMAP-Rule" id="MF_00022"/>
    </source>
</evidence>
<dbReference type="InterPro" id="IPR020058">
    <property type="entry name" value="Glu/Gln-tRNA-synth_Ib_cat-dom"/>
</dbReference>
<evidence type="ECO:0000256" key="5">
    <source>
        <dbReference type="ARBA" id="ARBA00022840"/>
    </source>
</evidence>
<keyword evidence="3 8" id="KW-0436">Ligase</keyword>
<keyword evidence="12" id="KW-1185">Reference proteome</keyword>
<evidence type="ECO:0000259" key="9">
    <source>
        <dbReference type="Pfam" id="PF00749"/>
    </source>
</evidence>
<dbReference type="Pfam" id="PF00749">
    <property type="entry name" value="tRNA-synt_1c"/>
    <property type="match status" value="1"/>
</dbReference>
<comment type="subunit">
    <text evidence="8">Monomer.</text>
</comment>
<dbReference type="InterPro" id="IPR033910">
    <property type="entry name" value="GluRS_core"/>
</dbReference>
<dbReference type="PANTHER" id="PTHR43311">
    <property type="entry name" value="GLUTAMATE--TRNA LIGASE"/>
    <property type="match status" value="1"/>
</dbReference>
<dbReference type="FunFam" id="3.40.50.620:FF:000127">
    <property type="entry name" value="Glutamate--tRNA ligase"/>
    <property type="match status" value="1"/>
</dbReference>
<keyword evidence="4 8" id="KW-0547">Nucleotide-binding</keyword>
<dbReference type="PANTHER" id="PTHR43311:SF2">
    <property type="entry name" value="GLUTAMATE--TRNA LIGASE, MITOCHONDRIAL-RELATED"/>
    <property type="match status" value="1"/>
</dbReference>
<comment type="catalytic activity">
    <reaction evidence="8">
        <text>tRNA(Glu) + L-glutamate + ATP = L-glutamyl-tRNA(Glu) + AMP + diphosphate</text>
        <dbReference type="Rhea" id="RHEA:23540"/>
        <dbReference type="Rhea" id="RHEA-COMP:9663"/>
        <dbReference type="Rhea" id="RHEA-COMP:9680"/>
        <dbReference type="ChEBI" id="CHEBI:29985"/>
        <dbReference type="ChEBI" id="CHEBI:30616"/>
        <dbReference type="ChEBI" id="CHEBI:33019"/>
        <dbReference type="ChEBI" id="CHEBI:78442"/>
        <dbReference type="ChEBI" id="CHEBI:78520"/>
        <dbReference type="ChEBI" id="CHEBI:456215"/>
        <dbReference type="EC" id="6.1.1.17"/>
    </reaction>
</comment>
<dbReference type="InterPro" id="IPR004527">
    <property type="entry name" value="Glu-tRNA-ligase_bac/mito"/>
</dbReference>
<dbReference type="InterPro" id="IPR001412">
    <property type="entry name" value="aa-tRNA-synth_I_CS"/>
</dbReference>
<feature type="short sequence motif" description="'KMSKS' region" evidence="8">
    <location>
        <begin position="265"/>
        <end position="269"/>
    </location>
</feature>
<dbReference type="InterPro" id="IPR014729">
    <property type="entry name" value="Rossmann-like_a/b/a_fold"/>
</dbReference>
<dbReference type="Proteomes" id="UP000607559">
    <property type="component" value="Unassembled WGS sequence"/>
</dbReference>
<keyword evidence="2 8" id="KW-0963">Cytoplasm</keyword>
<name>A0A8J2UGN0_9BACT</name>
<dbReference type="GO" id="GO:0000049">
    <property type="term" value="F:tRNA binding"/>
    <property type="evidence" value="ECO:0007669"/>
    <property type="project" value="InterPro"/>
</dbReference>
<evidence type="ECO:0000313" key="12">
    <source>
        <dbReference type="Proteomes" id="UP000607559"/>
    </source>
</evidence>
<reference evidence="11" key="1">
    <citation type="journal article" date="2014" name="Int. J. Syst. Evol. Microbiol.">
        <title>Complete genome sequence of Corynebacterium casei LMG S-19264T (=DSM 44701T), isolated from a smear-ripened cheese.</title>
        <authorList>
            <consortium name="US DOE Joint Genome Institute (JGI-PGF)"/>
            <person name="Walter F."/>
            <person name="Albersmeier A."/>
            <person name="Kalinowski J."/>
            <person name="Ruckert C."/>
        </authorList>
    </citation>
    <scope>NUCLEOTIDE SEQUENCE</scope>
    <source>
        <strain evidence="11">CGMCC 1.15448</strain>
    </source>
</reference>
<dbReference type="InterPro" id="IPR049940">
    <property type="entry name" value="GluQ/Sye"/>
</dbReference>
<dbReference type="GO" id="GO:0004818">
    <property type="term" value="F:glutamate-tRNA ligase activity"/>
    <property type="evidence" value="ECO:0007669"/>
    <property type="project" value="UniProtKB-UniRule"/>
</dbReference>
<feature type="domain" description="Glutamyl/glutaminyl-tRNA synthetase class Ib catalytic" evidence="9">
    <location>
        <begin position="4"/>
        <end position="351"/>
    </location>
</feature>
<dbReference type="Gene3D" id="1.10.10.350">
    <property type="match status" value="1"/>
</dbReference>
<dbReference type="NCBIfam" id="TIGR00464">
    <property type="entry name" value="gltX_bact"/>
    <property type="match status" value="1"/>
</dbReference>
<dbReference type="InterPro" id="IPR000924">
    <property type="entry name" value="Glu/Gln-tRNA-synth"/>
</dbReference>
<feature type="binding site" evidence="8">
    <location>
        <position position="268"/>
    </location>
    <ligand>
        <name>ATP</name>
        <dbReference type="ChEBI" id="CHEBI:30616"/>
    </ligand>
</feature>
<evidence type="ECO:0000256" key="2">
    <source>
        <dbReference type="ARBA" id="ARBA00022490"/>
    </source>
</evidence>
<dbReference type="SUPFAM" id="SSF48163">
    <property type="entry name" value="An anticodon-binding domain of class I aminoacyl-tRNA synthetases"/>
    <property type="match status" value="1"/>
</dbReference>
<dbReference type="RefSeq" id="WP_188935588.1">
    <property type="nucleotide sequence ID" value="NZ_BMJC01000004.1"/>
</dbReference>
<dbReference type="InterPro" id="IPR020751">
    <property type="entry name" value="aa-tRNA-synth_I_codon-bd_sub2"/>
</dbReference>
<dbReference type="PROSITE" id="PS00178">
    <property type="entry name" value="AA_TRNA_LIGASE_I"/>
    <property type="match status" value="1"/>
</dbReference>
<sequence length="562" mass="63307">MSKKVRVRFAPSPTGGLHLGGVRTVLYNYLFARRHGGDFILRIEDTDQGRYVPGAEEYIIESLRWCGLEPDEGPHKGGAYGPYRQSERKARGIYEKYARQLVEHGHAYYAFDTPEELEAMREKYKTADNPSPQYNHTLRKKMRNSLQLDPAETQRLLADGTPYVIRIKLEPDEEVTFTDMIRGEVTFSTTGVDDKVLLKADGMPTYHLAVVVDDHLMEISHAFRGEEWLPSAPVHILLWRYLFGEDKMPQWAHLPLILKPDGNGKLSKRDGDRLGFPVFAMNWTDPRTGEPATGFRETGFLPQAFVNLLALLGWNDGSGQEIFTREELVAKFSMDRVHKGGAKFDFEKAKWFNHEWIKRLPASAYAPQVAALFAEKGIPIPAHDLLRPAETEIPLPPVTPLVPETITDISGAPLLDLAALEAGLIPPPPAPNRFERVLDLVKDRCTLLPEFIPQAAFFFQPPATIDLDAVKPKWNEAKGLFFAEFIQQLELAPNLVAHALEAEFKEMAAAKAIKPGELLMPLRIMLVGGKFGPHVFDIIALIGKDETIRRIRHTIQLLNFTP</sequence>
<dbReference type="EC" id="6.1.1.17" evidence="8"/>
<evidence type="ECO:0000256" key="1">
    <source>
        <dbReference type="ARBA" id="ARBA00007894"/>
    </source>
</evidence>
<dbReference type="HAMAP" id="MF_00022">
    <property type="entry name" value="Glu_tRNA_synth_type1"/>
    <property type="match status" value="1"/>
</dbReference>
<evidence type="ECO:0000256" key="4">
    <source>
        <dbReference type="ARBA" id="ARBA00022741"/>
    </source>
</evidence>
<dbReference type="GO" id="GO:0005829">
    <property type="term" value="C:cytosol"/>
    <property type="evidence" value="ECO:0007669"/>
    <property type="project" value="TreeGrafter"/>
</dbReference>
<evidence type="ECO:0000256" key="3">
    <source>
        <dbReference type="ARBA" id="ARBA00022598"/>
    </source>
</evidence>
<feature type="domain" description="Aminoacyl-tRNA synthetase class I anticodon-binding" evidence="10">
    <location>
        <begin position="430"/>
        <end position="555"/>
    </location>
</feature>
<comment type="similarity">
    <text evidence="1 8">Belongs to the class-I aminoacyl-tRNA synthetase family. Glutamate--tRNA ligase type 1 subfamily.</text>
</comment>
<dbReference type="CDD" id="cd00808">
    <property type="entry name" value="GluRS_core"/>
    <property type="match status" value="1"/>
</dbReference>
<proteinExistence type="inferred from homology"/>
<organism evidence="11 12">
    <name type="scientific">Puia dinghuensis</name>
    <dbReference type="NCBI Taxonomy" id="1792502"/>
    <lineage>
        <taxon>Bacteria</taxon>
        <taxon>Pseudomonadati</taxon>
        <taxon>Bacteroidota</taxon>
        <taxon>Chitinophagia</taxon>
        <taxon>Chitinophagales</taxon>
        <taxon>Chitinophagaceae</taxon>
        <taxon>Puia</taxon>
    </lineage>
</organism>
<dbReference type="Gene3D" id="3.40.50.620">
    <property type="entry name" value="HUPs"/>
    <property type="match status" value="1"/>
</dbReference>
<evidence type="ECO:0000259" key="10">
    <source>
        <dbReference type="Pfam" id="PF19269"/>
    </source>
</evidence>
<protein>
    <recommendedName>
        <fullName evidence="8">Glutamate--tRNA ligase</fullName>
        <ecNumber evidence="8">6.1.1.17</ecNumber>
    </recommendedName>
    <alternativeName>
        <fullName evidence="8">Glutamyl-tRNA synthetase</fullName>
        <shortName evidence="8">GluRS</shortName>
    </alternativeName>
</protein>
<evidence type="ECO:0000256" key="7">
    <source>
        <dbReference type="ARBA" id="ARBA00023146"/>
    </source>
</evidence>
<dbReference type="GO" id="GO:0008270">
    <property type="term" value="F:zinc ion binding"/>
    <property type="evidence" value="ECO:0007669"/>
    <property type="project" value="InterPro"/>
</dbReference>
<dbReference type="InterPro" id="IPR008925">
    <property type="entry name" value="aa_tRNA-synth_I_cd-bd_sf"/>
</dbReference>
<dbReference type="GO" id="GO:0006424">
    <property type="term" value="P:glutamyl-tRNA aminoacylation"/>
    <property type="evidence" value="ECO:0007669"/>
    <property type="project" value="UniProtKB-UniRule"/>
</dbReference>
<dbReference type="GO" id="GO:0005524">
    <property type="term" value="F:ATP binding"/>
    <property type="evidence" value="ECO:0007669"/>
    <property type="project" value="UniProtKB-UniRule"/>
</dbReference>
<comment type="function">
    <text evidence="8">Catalyzes the attachment of glutamate to tRNA(Glu) in a two-step reaction: glutamate is first activated by ATP to form Glu-AMP and then transferred to the acceptor end of tRNA(Glu).</text>
</comment>